<evidence type="ECO:0000313" key="2">
    <source>
        <dbReference type="EMBL" id="CAI9152575.1"/>
    </source>
</evidence>
<name>A0ABN8XT47_RANTA</name>
<evidence type="ECO:0000256" key="1">
    <source>
        <dbReference type="SAM" id="MobiDB-lite"/>
    </source>
</evidence>
<protein>
    <submittedName>
        <fullName evidence="2">Uncharacterized protein</fullName>
    </submittedName>
</protein>
<feature type="region of interest" description="Disordered" evidence="1">
    <location>
        <begin position="1"/>
        <end position="70"/>
    </location>
</feature>
<dbReference type="Proteomes" id="UP001176941">
    <property type="component" value="Chromosome 1"/>
</dbReference>
<sequence>MHPPPVCDGEGAGEQEASRGEGEETRDTGPDQIRQDPTVNGRKSRRQKRPDCWGKKGFQGGPGYGKPQRFRQENVQFDGYGDQSMDPKRLANFSSGLLRDEETDKSLRLLPGPQRAAALPSTPTATTAVTCSD</sequence>
<gene>
    <name evidence="2" type="ORF">MRATA1EN1_LOCUS1537</name>
</gene>
<keyword evidence="3" id="KW-1185">Reference proteome</keyword>
<organism evidence="2 3">
    <name type="scientific">Rangifer tarandus platyrhynchus</name>
    <name type="common">Svalbard reindeer</name>
    <dbReference type="NCBI Taxonomy" id="3082113"/>
    <lineage>
        <taxon>Eukaryota</taxon>
        <taxon>Metazoa</taxon>
        <taxon>Chordata</taxon>
        <taxon>Craniata</taxon>
        <taxon>Vertebrata</taxon>
        <taxon>Euteleostomi</taxon>
        <taxon>Mammalia</taxon>
        <taxon>Eutheria</taxon>
        <taxon>Laurasiatheria</taxon>
        <taxon>Artiodactyla</taxon>
        <taxon>Ruminantia</taxon>
        <taxon>Pecora</taxon>
        <taxon>Cervidae</taxon>
        <taxon>Odocoileinae</taxon>
        <taxon>Rangifer</taxon>
    </lineage>
</organism>
<accession>A0ABN8XT47</accession>
<reference evidence="2" key="1">
    <citation type="submission" date="2023-04" db="EMBL/GenBank/DDBJ databases">
        <authorList>
            <consortium name="ELIXIR-Norway"/>
        </authorList>
    </citation>
    <scope>NUCLEOTIDE SEQUENCE [LARGE SCALE GENOMIC DNA]</scope>
</reference>
<dbReference type="EMBL" id="OX459937">
    <property type="protein sequence ID" value="CAI9152575.1"/>
    <property type="molecule type" value="Genomic_DNA"/>
</dbReference>
<proteinExistence type="predicted"/>
<evidence type="ECO:0000313" key="3">
    <source>
        <dbReference type="Proteomes" id="UP001176941"/>
    </source>
</evidence>
<feature type="compositionally biased region" description="Basic and acidic residues" evidence="1">
    <location>
        <begin position="16"/>
        <end position="29"/>
    </location>
</feature>